<dbReference type="GeneID" id="24098474"/>
<feature type="transmembrane region" description="Helical" evidence="6">
    <location>
        <begin position="520"/>
        <end position="541"/>
    </location>
</feature>
<dbReference type="STRING" id="599839.J4G9Y5"/>
<proteinExistence type="predicted"/>
<dbReference type="EMBL" id="HE797117">
    <property type="protein sequence ID" value="CCM03563.1"/>
    <property type="molecule type" value="Genomic_DNA"/>
</dbReference>
<sequence>MSNFVIHVTRDLALKIAPPNTPPSSPGYSQRTGADLESLRSLLLSISRPVPFEHTGECLRSVQRLESNRDSFTGPDDEETTLRRAIVGHLTVNIYRGALDAFLKEARQIEDEIEWWNDVECSSSNVIHYFIQTLPLRLASLGDTILAKFRRHNLPLRPSIFTPSSLRQLFPSTSVLRPSSLTVALFPYLRSQPYSIALLTGRFPSVSAFADSPRQSVVSALHAVYFTFVNLAHGLVRIVSLPLELTRGECNYKRDQLKKMRDERAETLGLLAEMRDSLASTLEDLSNEAGMEKLKVFAYSLYRVIQGKHPFPIDNLENLSTVTFLQFVAEELHPSDISMRTPEIATRNLARPSRFTLLWPRLLLLPPLMLYALRCVYASRWSLHEVAVEAWQTARGFWEGWLLEPLREVVKTVRTGGDDTVIVNQQSLRADLDSLERMALALAQEKLNYNATQIEALSRQIQLGDLTPVMQIYEEDIKNPLKSAVGGTLLRTLFIQVQKAKVDIDQALAGIDKLLKSQELTFAFVGVAPAIAIVYVLGGYVRAIWAGGRGRGRYGGSRRKASVWLKMRRIERLLIAQPKSDHDHRHPGAPLAQPAPSIPPLTAGLLLLSVSHLRTYAERYLPANTRLREGFLEDVVDLEDPALGRAEKLRVLDRMWRSWGEVLEWNKAANIGR</sequence>
<reference evidence="7 8" key="1">
    <citation type="journal article" date="2012" name="Appl. Environ. Microbiol.">
        <title>Short-read sequencing for genomic analysis of the brown rot fungus Fibroporia radiculosa.</title>
        <authorList>
            <person name="Tang J.D."/>
            <person name="Perkins A.D."/>
            <person name="Sonstegard T.S."/>
            <person name="Schroeder S.G."/>
            <person name="Burgess S.C."/>
            <person name="Diehl S.V."/>
        </authorList>
    </citation>
    <scope>NUCLEOTIDE SEQUENCE [LARGE SCALE GENOMIC DNA]</scope>
    <source>
        <strain evidence="7 8">TFFH 294</strain>
    </source>
</reference>
<dbReference type="PANTHER" id="PTHR28234">
    <property type="entry name" value="NUCLEAR CONTROL OF ATPASE PROTEIN 2"/>
    <property type="match status" value="1"/>
</dbReference>
<evidence type="ECO:0000256" key="4">
    <source>
        <dbReference type="ARBA" id="ARBA00023128"/>
    </source>
</evidence>
<evidence type="ECO:0000313" key="7">
    <source>
        <dbReference type="EMBL" id="CCM03563.1"/>
    </source>
</evidence>
<keyword evidence="5 6" id="KW-0472">Membrane</keyword>
<organism evidence="7 8">
    <name type="scientific">Fibroporia radiculosa</name>
    <dbReference type="NCBI Taxonomy" id="599839"/>
    <lineage>
        <taxon>Eukaryota</taxon>
        <taxon>Fungi</taxon>
        <taxon>Dikarya</taxon>
        <taxon>Basidiomycota</taxon>
        <taxon>Agaricomycotina</taxon>
        <taxon>Agaricomycetes</taxon>
        <taxon>Polyporales</taxon>
        <taxon>Fibroporiaceae</taxon>
        <taxon>Fibroporia</taxon>
    </lineage>
</organism>
<evidence type="ECO:0000256" key="6">
    <source>
        <dbReference type="SAM" id="Phobius"/>
    </source>
</evidence>
<dbReference type="GO" id="GO:0005741">
    <property type="term" value="C:mitochondrial outer membrane"/>
    <property type="evidence" value="ECO:0007669"/>
    <property type="project" value="TreeGrafter"/>
</dbReference>
<protein>
    <recommendedName>
        <fullName evidence="9">NCA2-domain-containing protein</fullName>
    </recommendedName>
</protein>
<dbReference type="Pfam" id="PF08637">
    <property type="entry name" value="NCA2"/>
    <property type="match status" value="1"/>
</dbReference>
<accession>J4G9Y5</accession>
<dbReference type="FunCoup" id="J4G9Y5">
    <property type="interactions" value="32"/>
</dbReference>
<evidence type="ECO:0000256" key="2">
    <source>
        <dbReference type="ARBA" id="ARBA00022692"/>
    </source>
</evidence>
<evidence type="ECO:0008006" key="9">
    <source>
        <dbReference type="Google" id="ProtNLM"/>
    </source>
</evidence>
<dbReference type="InterPro" id="IPR013946">
    <property type="entry name" value="NCA2-like"/>
</dbReference>
<evidence type="ECO:0000256" key="1">
    <source>
        <dbReference type="ARBA" id="ARBA00004225"/>
    </source>
</evidence>
<keyword evidence="3 6" id="KW-1133">Transmembrane helix</keyword>
<name>J4G9Y5_9APHY</name>
<evidence type="ECO:0000256" key="3">
    <source>
        <dbReference type="ARBA" id="ARBA00022989"/>
    </source>
</evidence>
<dbReference type="RefSeq" id="XP_012182846.1">
    <property type="nucleotide sequence ID" value="XM_012327456.1"/>
</dbReference>
<dbReference type="PANTHER" id="PTHR28234:SF1">
    <property type="entry name" value="NUCLEAR CONTROL OF ATPASE PROTEIN 2"/>
    <property type="match status" value="1"/>
</dbReference>
<keyword evidence="4" id="KW-0496">Mitochondrion</keyword>
<evidence type="ECO:0000256" key="5">
    <source>
        <dbReference type="ARBA" id="ARBA00023136"/>
    </source>
</evidence>
<keyword evidence="8" id="KW-1185">Reference proteome</keyword>
<gene>
    <name evidence="7" type="ORF">FIBRA_05699</name>
</gene>
<evidence type="ECO:0000313" key="8">
    <source>
        <dbReference type="Proteomes" id="UP000006352"/>
    </source>
</evidence>
<dbReference type="AlphaFoldDB" id="J4G9Y5"/>
<dbReference type="InParanoid" id="J4G9Y5"/>
<dbReference type="Proteomes" id="UP000006352">
    <property type="component" value="Unassembled WGS sequence"/>
</dbReference>
<keyword evidence="2 6" id="KW-0812">Transmembrane</keyword>
<dbReference type="HOGENOM" id="CLU_008227_3_0_1"/>
<comment type="subcellular location">
    <subcellularLocation>
        <location evidence="1">Mitochondrion membrane</location>
        <topology evidence="1">Multi-pass membrane protein</topology>
    </subcellularLocation>
</comment>
<dbReference type="OrthoDB" id="413313at2759"/>